<reference evidence="1 2" key="1">
    <citation type="submission" date="2014-08" db="EMBL/GenBank/DDBJ databases">
        <title>Genomic and Phenotypic Diversity of Colwellia psychrerythraea strains from Disparate Marine Basins.</title>
        <authorList>
            <person name="Techtmann S.M."/>
            <person name="Stelling S.C."/>
            <person name="Utturkar S.M."/>
            <person name="Alshibli N."/>
            <person name="Harris A."/>
            <person name="Brown S.D."/>
            <person name="Hazen T.C."/>
        </authorList>
    </citation>
    <scope>NUCLEOTIDE SEQUENCE [LARGE SCALE GENOMIC DNA]</scope>
    <source>
        <strain evidence="1 2">GAB14E</strain>
    </source>
</reference>
<protein>
    <recommendedName>
        <fullName evidence="3">DUF4178 domain-containing protein</fullName>
    </recommendedName>
</protein>
<dbReference type="RefSeq" id="WP_033083937.1">
    <property type="nucleotide sequence ID" value="NZ_JQEC01000057.1"/>
</dbReference>
<evidence type="ECO:0000313" key="2">
    <source>
        <dbReference type="Proteomes" id="UP000029868"/>
    </source>
</evidence>
<name>A0A099KHB9_COLPS</name>
<dbReference type="EMBL" id="JQEC01000057">
    <property type="protein sequence ID" value="KGJ89018.1"/>
    <property type="molecule type" value="Genomic_DNA"/>
</dbReference>
<accession>A0A099KHB9</accession>
<gene>
    <name evidence="1" type="ORF">GAB14E_4014</name>
</gene>
<dbReference type="AlphaFoldDB" id="A0A099KHB9"/>
<sequence length="213" mass="24485">MNFFKKIFSKSSNEPRKLSKVNQLLVGDIIVLTDSFALPESLRGQEFQVKAVNSYEFENKVQTEWALLGTNSLEIFLSLEVDDITELKISLKIQHEDVEKLFDLDKFAEVFDEPGEAFLDKKSDSDITAMWSSEQYQQSVFAKVGFFHRKDHRSETLSAYEGKDSGEQFELYSLYNEDQSKGIDVEVWQDGDTEVCLTLFRPLSDIIDMYPGS</sequence>
<organism evidence="1 2">
    <name type="scientific">Colwellia psychrerythraea</name>
    <name type="common">Vibrio psychroerythus</name>
    <dbReference type="NCBI Taxonomy" id="28229"/>
    <lineage>
        <taxon>Bacteria</taxon>
        <taxon>Pseudomonadati</taxon>
        <taxon>Pseudomonadota</taxon>
        <taxon>Gammaproteobacteria</taxon>
        <taxon>Alteromonadales</taxon>
        <taxon>Colwelliaceae</taxon>
        <taxon>Colwellia</taxon>
    </lineage>
</organism>
<evidence type="ECO:0000313" key="1">
    <source>
        <dbReference type="EMBL" id="KGJ89018.1"/>
    </source>
</evidence>
<proteinExistence type="predicted"/>
<comment type="caution">
    <text evidence="1">The sequence shown here is derived from an EMBL/GenBank/DDBJ whole genome shotgun (WGS) entry which is preliminary data.</text>
</comment>
<evidence type="ECO:0008006" key="3">
    <source>
        <dbReference type="Google" id="ProtNLM"/>
    </source>
</evidence>
<dbReference type="Proteomes" id="UP000029868">
    <property type="component" value="Unassembled WGS sequence"/>
</dbReference>
<dbReference type="OrthoDB" id="6298102at2"/>
<dbReference type="PATRIC" id="fig|28229.3.peg.3985"/>